<dbReference type="STRING" id="252474.B1A74_07405"/>
<dbReference type="OrthoDB" id="6188167at2"/>
<feature type="compositionally biased region" description="Basic and acidic residues" evidence="2">
    <location>
        <begin position="609"/>
        <end position="618"/>
    </location>
</feature>
<feature type="region of interest" description="Disordered" evidence="2">
    <location>
        <begin position="473"/>
        <end position="544"/>
    </location>
</feature>
<reference evidence="3 4" key="1">
    <citation type="submission" date="2017-02" db="EMBL/GenBank/DDBJ databases">
        <title>Genomic diversity within the haloalkaliphilic genus Thioalkalivibrio.</title>
        <authorList>
            <person name="Ahn A.-C."/>
            <person name="Meier-Kolthoff J."/>
            <person name="Overmars L."/>
            <person name="Richter M."/>
            <person name="Woyke T."/>
            <person name="Sorokin D.Y."/>
            <person name="Muyzer G."/>
        </authorList>
    </citation>
    <scope>NUCLEOTIDE SEQUENCE [LARGE SCALE GENOMIC DNA]</scope>
    <source>
        <strain evidence="3 4">HL17</strain>
    </source>
</reference>
<comment type="caution">
    <text evidence="3">The sequence shown here is derived from an EMBL/GenBank/DDBJ whole genome shotgun (WGS) entry which is preliminary data.</text>
</comment>
<proteinExistence type="predicted"/>
<feature type="region of interest" description="Disordered" evidence="2">
    <location>
        <begin position="604"/>
        <end position="696"/>
    </location>
</feature>
<gene>
    <name evidence="3" type="ORF">B1A74_07405</name>
</gene>
<name>A0A1V2ZYF5_9GAMM</name>
<protein>
    <recommendedName>
        <fullName evidence="5">DUF1631 domain-containing protein</fullName>
    </recommendedName>
</protein>
<feature type="region of interest" description="Disordered" evidence="2">
    <location>
        <begin position="207"/>
        <end position="241"/>
    </location>
</feature>
<organism evidence="3 4">
    <name type="scientific">Thioalkalivibrio halophilus</name>
    <dbReference type="NCBI Taxonomy" id="252474"/>
    <lineage>
        <taxon>Bacteria</taxon>
        <taxon>Pseudomonadati</taxon>
        <taxon>Pseudomonadota</taxon>
        <taxon>Gammaproteobacteria</taxon>
        <taxon>Chromatiales</taxon>
        <taxon>Ectothiorhodospiraceae</taxon>
        <taxon>Thioalkalivibrio</taxon>
    </lineage>
</organism>
<evidence type="ECO:0008006" key="5">
    <source>
        <dbReference type="Google" id="ProtNLM"/>
    </source>
</evidence>
<feature type="compositionally biased region" description="Basic and acidic residues" evidence="2">
    <location>
        <begin position="676"/>
        <end position="694"/>
    </location>
</feature>
<feature type="compositionally biased region" description="Low complexity" evidence="2">
    <location>
        <begin position="523"/>
        <end position="534"/>
    </location>
</feature>
<feature type="compositionally biased region" description="Basic and acidic residues" evidence="2">
    <location>
        <begin position="644"/>
        <end position="663"/>
    </location>
</feature>
<keyword evidence="4" id="KW-1185">Reference proteome</keyword>
<evidence type="ECO:0000256" key="1">
    <source>
        <dbReference type="SAM" id="Coils"/>
    </source>
</evidence>
<dbReference type="Pfam" id="PF07793">
    <property type="entry name" value="DUF1631"/>
    <property type="match status" value="3"/>
</dbReference>
<feature type="compositionally biased region" description="Low complexity" evidence="2">
    <location>
        <begin position="624"/>
        <end position="643"/>
    </location>
</feature>
<feature type="compositionally biased region" description="Basic and acidic residues" evidence="2">
    <location>
        <begin position="473"/>
        <end position="485"/>
    </location>
</feature>
<dbReference type="InterPro" id="IPR012434">
    <property type="entry name" value="DUF1631"/>
</dbReference>
<feature type="coiled-coil region" evidence="1">
    <location>
        <begin position="391"/>
        <end position="422"/>
    </location>
</feature>
<dbReference type="EMBL" id="MUZR01000023">
    <property type="protein sequence ID" value="OOC10158.1"/>
    <property type="molecule type" value="Genomic_DNA"/>
</dbReference>
<evidence type="ECO:0000313" key="4">
    <source>
        <dbReference type="Proteomes" id="UP000189177"/>
    </source>
</evidence>
<dbReference type="Proteomes" id="UP000189177">
    <property type="component" value="Unassembled WGS sequence"/>
</dbReference>
<dbReference type="AlphaFoldDB" id="A0A1V2ZYF5"/>
<accession>A0A1V2ZYF5</accession>
<dbReference type="RefSeq" id="WP_077244252.1">
    <property type="nucleotide sequence ID" value="NZ_MUZR01000023.1"/>
</dbReference>
<evidence type="ECO:0000313" key="3">
    <source>
        <dbReference type="EMBL" id="OOC10158.1"/>
    </source>
</evidence>
<keyword evidence="1" id="KW-0175">Coiled coil</keyword>
<evidence type="ECO:0000256" key="2">
    <source>
        <dbReference type="SAM" id="MobiDB-lite"/>
    </source>
</evidence>
<sequence>MAQTYRIPPRLLQRVWTPFMDALEEKNRAFMNELDDRLMEASEKAIDSHRAQHSLMLSRRIRMASQQVLQHLRTGLGERLTPDAPGDVAGELELTLMDNEDTEREVALRKVVAGARAAMPREIEALEQLTRDYSLAPAPESAPWHPHALGEAFLEAVEAIPLSGEESLMMLHWFDRDVVRDLQPEMQDLIHGFGEAGLAVPELEPVTRSRNTDAGGPATASGPVAGTAQAAATSDPGTAAPESHWGQFGYVVPAGERGMVPAEGGAMPQGMPGTLAVATMVQNAPSRESLEPFIMDLLQGLFDLILKRDDLNPALREPLADLQLPLVRISLRDSSFFRDKQHPARQMTGQLLNIALRVDPDLDLKDARELPLARLVAEHVERLRGAGLDSADAYHSALQALREDLEQVESEIETEAAEERRAAEHEETRIEVSWQMETTVHQTVETAGRGLPDQARQQLMDAWVPLLTAEETARLETTSEPRGRADAATAAPMEDSEPGSPRESGDSARSTEAANAGGTADEAPTADTGTSTADDAPEADDGRESPAGLALLEELLQLMREAPDFKSSAPLLARIRGYLDKAPLSAEERARIKSDLVSAHLMAAGRKPTHTEEAKPAAEEEAATGEAPAADSTDSTDTASRSDQASDKGSEQRTREHGRRSEGRSAASPFATAARLPDDDPSLMRDHDDEHVDTADSLESGTWIQFTSPAGTRVTRMKLVWRGTHSGRFLFTDAAGRSKRQHSLQGLAQEFRTGRAQIIPEESLFDHLMEQKLGTEGSADATG</sequence>